<comment type="caution">
    <text evidence="9">The sequence shown here is derived from an EMBL/GenBank/DDBJ whole genome shotgun (WGS) entry which is preliminary data.</text>
</comment>
<keyword evidence="8" id="KW-1003">Cell membrane</keyword>
<dbReference type="GO" id="GO:0009306">
    <property type="term" value="P:protein secretion"/>
    <property type="evidence" value="ECO:0007669"/>
    <property type="project" value="UniProtKB-UniRule"/>
</dbReference>
<keyword evidence="2 8" id="KW-0813">Transport</keyword>
<sequence>MKLIKSLKDYFVGAYQEGKKIVWPNKKQVKTYTILVIAMSLGVAVFFAILDYVFNIGLGQLIK</sequence>
<protein>
    <recommendedName>
        <fullName evidence="8">Protein translocase subunit SecE</fullName>
    </recommendedName>
</protein>
<keyword evidence="6 8" id="KW-0811">Translocation</keyword>
<feature type="transmembrane region" description="Helical" evidence="8">
    <location>
        <begin position="32"/>
        <end position="54"/>
    </location>
</feature>
<evidence type="ECO:0000313" key="10">
    <source>
        <dbReference type="Proteomes" id="UP000177067"/>
    </source>
</evidence>
<gene>
    <name evidence="8" type="primary">secE</name>
    <name evidence="9" type="ORF">A2725_02305</name>
</gene>
<comment type="function">
    <text evidence="8">Essential subunit of the Sec protein translocation channel SecYEG. Clamps together the 2 halves of SecY. May contact the channel plug during translocation.</text>
</comment>
<dbReference type="GO" id="GO:0065002">
    <property type="term" value="P:intracellular protein transmembrane transport"/>
    <property type="evidence" value="ECO:0007669"/>
    <property type="project" value="UniProtKB-UniRule"/>
</dbReference>
<dbReference type="GO" id="GO:0006605">
    <property type="term" value="P:protein targeting"/>
    <property type="evidence" value="ECO:0007669"/>
    <property type="project" value="UniProtKB-UniRule"/>
</dbReference>
<keyword evidence="4 8" id="KW-0653">Protein transport</keyword>
<dbReference type="GO" id="GO:0043952">
    <property type="term" value="P:protein transport by the Sec complex"/>
    <property type="evidence" value="ECO:0007669"/>
    <property type="project" value="UniProtKB-UniRule"/>
</dbReference>
<organism evidence="9 10">
    <name type="scientific">Candidatus Magasanikbacteria bacterium RIFCSPHIGHO2_01_FULL_33_34</name>
    <dbReference type="NCBI Taxonomy" id="1798671"/>
    <lineage>
        <taxon>Bacteria</taxon>
        <taxon>Candidatus Magasanikiibacteriota</taxon>
    </lineage>
</organism>
<evidence type="ECO:0000256" key="8">
    <source>
        <dbReference type="HAMAP-Rule" id="MF_00422"/>
    </source>
</evidence>
<evidence type="ECO:0000256" key="1">
    <source>
        <dbReference type="ARBA" id="ARBA00004370"/>
    </source>
</evidence>
<comment type="similarity">
    <text evidence="8">Belongs to the SecE/SEC61-gamma family.</text>
</comment>
<evidence type="ECO:0000256" key="6">
    <source>
        <dbReference type="ARBA" id="ARBA00023010"/>
    </source>
</evidence>
<dbReference type="AlphaFoldDB" id="A0A1F6LKD8"/>
<proteinExistence type="inferred from homology"/>
<evidence type="ECO:0000313" key="9">
    <source>
        <dbReference type="EMBL" id="OGH59826.1"/>
    </source>
</evidence>
<dbReference type="HAMAP" id="MF_00422">
    <property type="entry name" value="SecE"/>
    <property type="match status" value="1"/>
</dbReference>
<evidence type="ECO:0000256" key="5">
    <source>
        <dbReference type="ARBA" id="ARBA00022989"/>
    </source>
</evidence>
<dbReference type="NCBIfam" id="TIGR00964">
    <property type="entry name" value="secE_bact"/>
    <property type="match status" value="1"/>
</dbReference>
<evidence type="ECO:0000256" key="3">
    <source>
        <dbReference type="ARBA" id="ARBA00022692"/>
    </source>
</evidence>
<dbReference type="GO" id="GO:0005886">
    <property type="term" value="C:plasma membrane"/>
    <property type="evidence" value="ECO:0007669"/>
    <property type="project" value="UniProtKB-SubCell"/>
</dbReference>
<reference evidence="9 10" key="1">
    <citation type="journal article" date="2016" name="Nat. Commun.">
        <title>Thousands of microbial genomes shed light on interconnected biogeochemical processes in an aquifer system.</title>
        <authorList>
            <person name="Anantharaman K."/>
            <person name="Brown C.T."/>
            <person name="Hug L.A."/>
            <person name="Sharon I."/>
            <person name="Castelle C.J."/>
            <person name="Probst A.J."/>
            <person name="Thomas B.C."/>
            <person name="Singh A."/>
            <person name="Wilkins M.J."/>
            <person name="Karaoz U."/>
            <person name="Brodie E.L."/>
            <person name="Williams K.H."/>
            <person name="Hubbard S.S."/>
            <person name="Banfield J.F."/>
        </authorList>
    </citation>
    <scope>NUCLEOTIDE SEQUENCE [LARGE SCALE GENOMIC DNA]</scope>
</reference>
<keyword evidence="7 8" id="KW-0472">Membrane</keyword>
<dbReference type="GO" id="GO:0008320">
    <property type="term" value="F:protein transmembrane transporter activity"/>
    <property type="evidence" value="ECO:0007669"/>
    <property type="project" value="UniProtKB-UniRule"/>
</dbReference>
<evidence type="ECO:0000256" key="4">
    <source>
        <dbReference type="ARBA" id="ARBA00022927"/>
    </source>
</evidence>
<name>A0A1F6LKD8_9BACT</name>
<keyword evidence="5 8" id="KW-1133">Transmembrane helix</keyword>
<dbReference type="InterPro" id="IPR038379">
    <property type="entry name" value="SecE_sf"/>
</dbReference>
<evidence type="ECO:0000256" key="7">
    <source>
        <dbReference type="ARBA" id="ARBA00023136"/>
    </source>
</evidence>
<comment type="subunit">
    <text evidence="8">Component of the Sec protein translocase complex. Heterotrimer consisting of SecY, SecE and SecG subunits. The heterotrimers can form oligomers, although 1 heterotrimer is thought to be able to translocate proteins. Interacts with the ribosome. Interacts with SecDF, and other proteins may be involved. Interacts with SecA.</text>
</comment>
<dbReference type="Pfam" id="PF00584">
    <property type="entry name" value="SecE"/>
    <property type="match status" value="1"/>
</dbReference>
<dbReference type="InterPro" id="IPR005807">
    <property type="entry name" value="SecE_bac"/>
</dbReference>
<accession>A0A1F6LKD8</accession>
<comment type="subcellular location">
    <subcellularLocation>
        <location evidence="8">Cell membrane</location>
        <topology evidence="8">Single-pass membrane protein</topology>
    </subcellularLocation>
    <subcellularLocation>
        <location evidence="1">Membrane</location>
    </subcellularLocation>
</comment>
<keyword evidence="3 8" id="KW-0812">Transmembrane</keyword>
<evidence type="ECO:0000256" key="2">
    <source>
        <dbReference type="ARBA" id="ARBA00022448"/>
    </source>
</evidence>
<dbReference type="Proteomes" id="UP000177067">
    <property type="component" value="Unassembled WGS sequence"/>
</dbReference>
<dbReference type="InterPro" id="IPR001901">
    <property type="entry name" value="Translocase_SecE/Sec61-g"/>
</dbReference>
<dbReference type="EMBL" id="MFPS01000006">
    <property type="protein sequence ID" value="OGH59826.1"/>
    <property type="molecule type" value="Genomic_DNA"/>
</dbReference>
<dbReference type="Gene3D" id="1.20.5.1030">
    <property type="entry name" value="Preprotein translocase secy subunit"/>
    <property type="match status" value="1"/>
</dbReference>